<feature type="domain" description="Heterokaryon incompatibility" evidence="1">
    <location>
        <begin position="226"/>
        <end position="357"/>
    </location>
</feature>
<proteinExistence type="predicted"/>
<dbReference type="PANTHER" id="PTHR33112:SF1">
    <property type="entry name" value="HETEROKARYON INCOMPATIBILITY DOMAIN-CONTAINING PROTEIN"/>
    <property type="match status" value="1"/>
</dbReference>
<dbReference type="AlphaFoldDB" id="A0A9W4U3K5"/>
<dbReference type="OrthoDB" id="5428863at2759"/>
<dbReference type="InterPro" id="IPR010730">
    <property type="entry name" value="HET"/>
</dbReference>
<dbReference type="PANTHER" id="PTHR33112">
    <property type="entry name" value="DOMAIN PROTEIN, PUTATIVE-RELATED"/>
    <property type="match status" value="1"/>
</dbReference>
<dbReference type="Proteomes" id="UP001152607">
    <property type="component" value="Unassembled WGS sequence"/>
</dbReference>
<keyword evidence="3" id="KW-1185">Reference proteome</keyword>
<comment type="caution">
    <text evidence="2">The sequence shown here is derived from an EMBL/GenBank/DDBJ whole genome shotgun (WGS) entry which is preliminary data.</text>
</comment>
<evidence type="ECO:0000313" key="2">
    <source>
        <dbReference type="EMBL" id="CAI6272720.1"/>
    </source>
</evidence>
<reference evidence="2" key="1">
    <citation type="submission" date="2023-01" db="EMBL/GenBank/DDBJ databases">
        <authorList>
            <person name="Van Ghelder C."/>
            <person name="Rancurel C."/>
        </authorList>
    </citation>
    <scope>NUCLEOTIDE SEQUENCE</scope>
    <source>
        <strain evidence="2">CNCM I-4278</strain>
    </source>
</reference>
<protein>
    <recommendedName>
        <fullName evidence="1">Heterokaryon incompatibility domain-containing protein</fullName>
    </recommendedName>
</protein>
<dbReference type="Pfam" id="PF06985">
    <property type="entry name" value="HET"/>
    <property type="match status" value="1"/>
</dbReference>
<organism evidence="2 3">
    <name type="scientific">Periconia digitata</name>
    <dbReference type="NCBI Taxonomy" id="1303443"/>
    <lineage>
        <taxon>Eukaryota</taxon>
        <taxon>Fungi</taxon>
        <taxon>Dikarya</taxon>
        <taxon>Ascomycota</taxon>
        <taxon>Pezizomycotina</taxon>
        <taxon>Dothideomycetes</taxon>
        <taxon>Pleosporomycetidae</taxon>
        <taxon>Pleosporales</taxon>
        <taxon>Massarineae</taxon>
        <taxon>Periconiaceae</taxon>
        <taxon>Periconia</taxon>
    </lineage>
</organism>
<evidence type="ECO:0000259" key="1">
    <source>
        <dbReference type="Pfam" id="PF06985"/>
    </source>
</evidence>
<name>A0A9W4U3K5_9PLEO</name>
<sequence length="693" mass="79211">MSGPHDPSTRTSAHPIPEDATTKLLYSLPPIVYGKYVPKFWKNWRNLYRQKFKPLCTRCRDIDWPTMFQLSKSGPYSPQEVLGIRKEWAGQQFNCYLCQWLHDTGSSWPRIVATSMSRLFFSDTVSEAEITRNPMFASATVLCQNPFFTLNAIGAIRPDDDRERYRPRIIDRRSVDYDLIRRWIHNCSDLHHTEQCIAAKMEIIPGFKLIHCSTRKIVPAPSNCVYVALSYVWGEQQSEKLAAHTKFPRVVKDSIKVCLALGYEYLWVDRYCIDQENRDEKHSQMTRMDQIYSAASLTIIASDSGDPQHGLPGVGKTPRAHQNYVKTGELTLVNMYVNNISYLKNSNWGLRAWTYQEGLLSKRKLIFGLRQVHFVCGESHFAETFTDEIPLRILSDEYYFIDMFSTPKGNSPNDNSVARAVFCLNEYTCRKMSFESDSLNACLGVLRSLIKNPIVGHLWGVLTIDECDPYPLLSWYHPQAGHRRIDFPSWSWAGWEGEIIHNYTDALQPSLKGLHVDLCWEDGRVMTCKEYHNSGLLVSQAGSPEAPRLIQLTGCCAEFRIISKSTPVVGANILPHLWVGPFPEVYALCAVGTNLYRVYGVCLDYDISAEDLNTCIAMVVYSSGVSNLLLKPVGNRFQRVGLMTVLHYSVSEVDDLCHEDGEMLKAEEREYLSKFDLLESWFRNATKRTVIVE</sequence>
<accession>A0A9W4U3K5</accession>
<evidence type="ECO:0000313" key="3">
    <source>
        <dbReference type="Proteomes" id="UP001152607"/>
    </source>
</evidence>
<gene>
    <name evidence="2" type="ORF">PDIGIT_LOCUS1787</name>
</gene>
<dbReference type="EMBL" id="CAOQHR010000001">
    <property type="protein sequence ID" value="CAI6272720.1"/>
    <property type="molecule type" value="Genomic_DNA"/>
</dbReference>